<feature type="region of interest" description="Disordered" evidence="1">
    <location>
        <begin position="1"/>
        <end position="75"/>
    </location>
</feature>
<accession>A0AAN9KL46</accession>
<gene>
    <name evidence="2" type="ORF">RJT34_02877</name>
</gene>
<protein>
    <submittedName>
        <fullName evidence="2">Uncharacterized protein</fullName>
    </submittedName>
</protein>
<dbReference type="Proteomes" id="UP001359559">
    <property type="component" value="Unassembled WGS sequence"/>
</dbReference>
<evidence type="ECO:0000256" key="1">
    <source>
        <dbReference type="SAM" id="MobiDB-lite"/>
    </source>
</evidence>
<sequence>MNDVRGDTQHSPSPSQRRNHVEHQSDTIEPIRERHAAPASTIPTNAENIARRLFEDDTSSSSSSNTPARTTPTNVVDIARSLADYDTYSSSSNSIPSVDGHR</sequence>
<name>A0AAN9KL46_CLITE</name>
<keyword evidence="3" id="KW-1185">Reference proteome</keyword>
<dbReference type="EMBL" id="JAYKXN010000001">
    <property type="protein sequence ID" value="KAK7318178.1"/>
    <property type="molecule type" value="Genomic_DNA"/>
</dbReference>
<evidence type="ECO:0000313" key="3">
    <source>
        <dbReference type="Proteomes" id="UP001359559"/>
    </source>
</evidence>
<proteinExistence type="predicted"/>
<organism evidence="2 3">
    <name type="scientific">Clitoria ternatea</name>
    <name type="common">Butterfly pea</name>
    <dbReference type="NCBI Taxonomy" id="43366"/>
    <lineage>
        <taxon>Eukaryota</taxon>
        <taxon>Viridiplantae</taxon>
        <taxon>Streptophyta</taxon>
        <taxon>Embryophyta</taxon>
        <taxon>Tracheophyta</taxon>
        <taxon>Spermatophyta</taxon>
        <taxon>Magnoliopsida</taxon>
        <taxon>eudicotyledons</taxon>
        <taxon>Gunneridae</taxon>
        <taxon>Pentapetalae</taxon>
        <taxon>rosids</taxon>
        <taxon>fabids</taxon>
        <taxon>Fabales</taxon>
        <taxon>Fabaceae</taxon>
        <taxon>Papilionoideae</taxon>
        <taxon>50 kb inversion clade</taxon>
        <taxon>NPAAA clade</taxon>
        <taxon>indigoferoid/millettioid clade</taxon>
        <taxon>Phaseoleae</taxon>
        <taxon>Clitoria</taxon>
    </lineage>
</organism>
<evidence type="ECO:0000313" key="2">
    <source>
        <dbReference type="EMBL" id="KAK7318178.1"/>
    </source>
</evidence>
<comment type="caution">
    <text evidence="2">The sequence shown here is derived from an EMBL/GenBank/DDBJ whole genome shotgun (WGS) entry which is preliminary data.</text>
</comment>
<feature type="compositionally biased region" description="Basic and acidic residues" evidence="1">
    <location>
        <begin position="19"/>
        <end position="36"/>
    </location>
</feature>
<dbReference type="AlphaFoldDB" id="A0AAN9KL46"/>
<reference evidence="2 3" key="1">
    <citation type="submission" date="2024-01" db="EMBL/GenBank/DDBJ databases">
        <title>The genomes of 5 underutilized Papilionoideae crops provide insights into root nodulation and disease resistance.</title>
        <authorList>
            <person name="Yuan L."/>
        </authorList>
    </citation>
    <scope>NUCLEOTIDE SEQUENCE [LARGE SCALE GENOMIC DNA]</scope>
    <source>
        <strain evidence="2">LY-2023</strain>
        <tissue evidence="2">Leaf</tissue>
    </source>
</reference>
<feature type="compositionally biased region" description="Polar residues" evidence="1">
    <location>
        <begin position="65"/>
        <end position="74"/>
    </location>
</feature>